<proteinExistence type="predicted"/>
<feature type="region of interest" description="Disordered" evidence="1">
    <location>
        <begin position="1"/>
        <end position="25"/>
    </location>
</feature>
<evidence type="ECO:0000313" key="3">
    <source>
        <dbReference type="Proteomes" id="UP000252985"/>
    </source>
</evidence>
<dbReference type="RefSeq" id="WP_114604697.1">
    <property type="nucleotide sequence ID" value="NZ_CP031147.1"/>
</dbReference>
<dbReference type="SUPFAM" id="SSF52490">
    <property type="entry name" value="Tubulin nucleotide-binding domain-like"/>
    <property type="match status" value="1"/>
</dbReference>
<dbReference type="InterPro" id="IPR017975">
    <property type="entry name" value="Tubulin_CS"/>
</dbReference>
<geneLocation type="plasmid" evidence="3">
    <name>pcba1112-01</name>
</geneLocation>
<feature type="region of interest" description="Disordered" evidence="1">
    <location>
        <begin position="521"/>
        <end position="553"/>
    </location>
</feature>
<dbReference type="GO" id="GO:0007017">
    <property type="term" value="P:microtubule-based process"/>
    <property type="evidence" value="ECO:0007669"/>
    <property type="project" value="InterPro"/>
</dbReference>
<dbReference type="KEGG" id="haq:DU484_00060"/>
<dbReference type="GO" id="GO:0005525">
    <property type="term" value="F:GTP binding"/>
    <property type="evidence" value="ECO:0007669"/>
    <property type="project" value="InterPro"/>
</dbReference>
<accession>A0A345E851</accession>
<gene>
    <name evidence="2" type="ORF">DU484_00060</name>
</gene>
<dbReference type="InterPro" id="IPR036525">
    <property type="entry name" value="Tubulin/FtsZ_GTPase_sf"/>
</dbReference>
<name>A0A345E851_9EURY</name>
<reference evidence="2 3" key="1">
    <citation type="submission" date="2018-07" db="EMBL/GenBank/DDBJ databases">
        <title>Genome sequences of Haloplanus sp. CBA1112.</title>
        <authorList>
            <person name="Kim Y.B."/>
            <person name="Roh S.W."/>
        </authorList>
    </citation>
    <scope>NUCLEOTIDE SEQUENCE [LARGE SCALE GENOMIC DNA]</scope>
    <source>
        <strain evidence="2 3">CBA1112</strain>
        <plasmid evidence="3">pcba1112-01</plasmid>
    </source>
</reference>
<feature type="compositionally biased region" description="Basic and acidic residues" evidence="1">
    <location>
        <begin position="540"/>
        <end position="553"/>
    </location>
</feature>
<feature type="compositionally biased region" description="Basic and acidic residues" evidence="1">
    <location>
        <begin position="1"/>
        <end position="13"/>
    </location>
</feature>
<evidence type="ECO:0000256" key="1">
    <source>
        <dbReference type="SAM" id="MobiDB-lite"/>
    </source>
</evidence>
<organism evidence="2 3">
    <name type="scientific">Haloplanus rubicundus</name>
    <dbReference type="NCBI Taxonomy" id="1547898"/>
    <lineage>
        <taxon>Archaea</taxon>
        <taxon>Methanobacteriati</taxon>
        <taxon>Methanobacteriota</taxon>
        <taxon>Stenosarchaea group</taxon>
        <taxon>Halobacteria</taxon>
        <taxon>Halobacteriales</taxon>
        <taxon>Haloferacaceae</taxon>
        <taxon>Haloplanus</taxon>
    </lineage>
</organism>
<dbReference type="InterPro" id="IPR025904">
    <property type="entry name" value="Tubulin-like"/>
</dbReference>
<dbReference type="Gene3D" id="3.40.50.1440">
    <property type="entry name" value="Tubulin/FtsZ, GTPase domain"/>
    <property type="match status" value="1"/>
</dbReference>
<evidence type="ECO:0008006" key="4">
    <source>
        <dbReference type="Google" id="ProtNLM"/>
    </source>
</evidence>
<dbReference type="EMBL" id="CP031147">
    <property type="protein sequence ID" value="AXG08373.1"/>
    <property type="molecule type" value="Genomic_DNA"/>
</dbReference>
<sequence length="1145" mass="127755">MSEEEGGRGEDGSRTILTDGGGGTDDIRATLPDMLIGLGNAGKQVVYEFMETEWILREAIEEREGNSGPDVDAYIVDTDTDDRDSDKARVNQINKKVDALAGKSDVDKDLVNTELTYINLIDSIGNRYTDKVGLTAPARVEEIASGLRAWWLEDDDDLLVDNYSKGVLRRRALSKALFHASDTGTDNPLDPILTGEGDESVAYMVVGLGGGTGSGIFLDIAKKIKEEVGRLYLLGIIPAIGEQTRRRANAHGALSELEYLARTDEDEGPFHNTILMPFGALDNRNSNGQKDEFDEAAANVIVSSLNFDSNDQAQLLSPSHDLPKYAPFTVAVPQTIRFEIGKAETAKDKIDDFVDDKLSELETELKLYDRLDTYIDAHLNNDVSDPLQTAQDGGDVTNNQFNLSETEATELRSRFDRLRYEILEEPIFDALNYEAHDEWKGDIDSQLGEVPDDLEGAARDERTVLEASLQAETLNQTPEQRYQREDKDEELDRFVRRELLAIRARANLKRARSLVDDDAIDSGLDNAMQSDNTTVPAELRQSESDARERRNDLEVKKEAVEAVAAEMQGEGVLEREGKAWKADVQSTVEKILAIRHEGDEVQNLLKNLEGAIDDAIQAIDDADRTNELREQDMPDIFGFDEFDDLNEKLADVGMEEEQIEKSDIRPSIDALREAKRIKLNAKGMSIGQKLVSLVPLITVETEGGGEYEAELNSVDDNLFNYQDDFGESFYCRFTAKGEFTNKADMLDGTLDEHVKAVAGALEDRLADLSFDREWFLEKVDAEWEADGEPDISWPGDVDKHVDDLKTELKTTDADDASDLLDALLQSEDEGGLGNTDAGVSHRILEAGIFGPVDDLESQLEDAFEEANEMYERYHELLDIIGEEGESYEEGQRRPNINFDTTTTNGNYVSRISASDSDRLVNRSDMVDAELHLDEAEKLENQITNNFRDNANDVRLPLKEREIKINRDVTEGTEDTIYEHVAVQAFMGRAFGERDPEEYGAEDVEETLDGLLSLRPDDNGYASATVPYGAPWDISLVTFVGGIFLDNLAPVQNSSKGYHLAHEEQREKLAQSIRVRHTHGLDGLDKSLTPDTGKGAFVYRDPLIDLDDPTERSAFVDATEEERMEIFERKTESEDFESTVDLNDSS</sequence>
<dbReference type="Proteomes" id="UP000252985">
    <property type="component" value="Plasmid pCBA1112-01"/>
</dbReference>
<keyword evidence="2" id="KW-0614">Plasmid</keyword>
<protein>
    <recommendedName>
        <fullName evidence="4">Tubulin like</fullName>
    </recommendedName>
</protein>
<evidence type="ECO:0000313" key="2">
    <source>
        <dbReference type="EMBL" id="AXG08373.1"/>
    </source>
</evidence>
<dbReference type="AlphaFoldDB" id="A0A345E851"/>
<dbReference type="GO" id="GO:0005874">
    <property type="term" value="C:microtubule"/>
    <property type="evidence" value="ECO:0007669"/>
    <property type="project" value="InterPro"/>
</dbReference>
<dbReference type="PROSITE" id="PS00227">
    <property type="entry name" value="TUBULIN"/>
    <property type="match status" value="1"/>
</dbReference>
<dbReference type="GeneID" id="37285324"/>
<dbReference type="Pfam" id="PF13809">
    <property type="entry name" value="Tubulin_2"/>
    <property type="match status" value="1"/>
</dbReference>